<dbReference type="GeneID" id="28819865"/>
<evidence type="ECO:0000259" key="1">
    <source>
        <dbReference type="Pfam" id="PF07883"/>
    </source>
</evidence>
<dbReference type="InterPro" id="IPR014710">
    <property type="entry name" value="RmlC-like_jellyroll"/>
</dbReference>
<gene>
    <name evidence="2" type="ORF">LY89DRAFT_600133</name>
</gene>
<name>A0A132B768_MOLSC</name>
<accession>A0A132B768</accession>
<dbReference type="RefSeq" id="XP_018062610.1">
    <property type="nucleotide sequence ID" value="XM_018210139.1"/>
</dbReference>
<dbReference type="PANTHER" id="PTHR36156:SF2">
    <property type="entry name" value="CUPIN TYPE-2 DOMAIN-CONTAINING PROTEIN"/>
    <property type="match status" value="1"/>
</dbReference>
<dbReference type="InterPro" id="IPR047142">
    <property type="entry name" value="OryJ/VirC-like"/>
</dbReference>
<protein>
    <recommendedName>
        <fullName evidence="1">Cupin type-2 domain-containing protein</fullName>
    </recommendedName>
</protein>
<dbReference type="PANTHER" id="PTHR36156">
    <property type="entry name" value="SLR2101 PROTEIN"/>
    <property type="match status" value="1"/>
</dbReference>
<proteinExistence type="predicted"/>
<dbReference type="KEGG" id="psco:LY89DRAFT_600133"/>
<dbReference type="STRING" id="149040.A0A132B768"/>
<dbReference type="InterPro" id="IPR011051">
    <property type="entry name" value="RmlC_Cupin_sf"/>
</dbReference>
<dbReference type="CDD" id="cd02231">
    <property type="entry name" value="cupin_BLL6423-like"/>
    <property type="match status" value="1"/>
</dbReference>
<dbReference type="InterPro" id="IPR013096">
    <property type="entry name" value="Cupin_2"/>
</dbReference>
<sequence length="145" mass="15880">MVSSLPPLTHHITTKLPDGTTAFHHADLERHEKALQSKPYPSFPAAGGSACHVLDFDPNPDNSPGFVHRTNTIEYCFVLEGELELALQSGEKRIIKQGEIVVQRVCMHSWKNTSETKCARLAAVSIGSKEATEGEVETPQGKQSM</sequence>
<dbReference type="OrthoDB" id="5840532at2759"/>
<dbReference type="SUPFAM" id="SSF51182">
    <property type="entry name" value="RmlC-like cupins"/>
    <property type="match status" value="1"/>
</dbReference>
<reference evidence="2 3" key="1">
    <citation type="submission" date="2015-10" db="EMBL/GenBank/DDBJ databases">
        <title>Full genome of DAOMC 229536 Phialocephala scopiformis, a fungal endophyte of spruce producing the potent anti-insectan compound rugulosin.</title>
        <authorList>
            <consortium name="DOE Joint Genome Institute"/>
            <person name="Walker A.K."/>
            <person name="Frasz S.L."/>
            <person name="Seifert K.A."/>
            <person name="Miller J.D."/>
            <person name="Mondo S.J."/>
            <person name="Labutti K."/>
            <person name="Lipzen A."/>
            <person name="Dockter R."/>
            <person name="Kennedy M."/>
            <person name="Grigoriev I.V."/>
            <person name="Spatafora J.W."/>
        </authorList>
    </citation>
    <scope>NUCLEOTIDE SEQUENCE [LARGE SCALE GENOMIC DNA]</scope>
    <source>
        <strain evidence="2 3">CBS 120377</strain>
    </source>
</reference>
<evidence type="ECO:0000313" key="3">
    <source>
        <dbReference type="Proteomes" id="UP000070700"/>
    </source>
</evidence>
<evidence type="ECO:0000313" key="2">
    <source>
        <dbReference type="EMBL" id="KUJ08255.1"/>
    </source>
</evidence>
<dbReference type="InParanoid" id="A0A132B768"/>
<keyword evidence="3" id="KW-1185">Reference proteome</keyword>
<organism evidence="2 3">
    <name type="scientific">Mollisia scopiformis</name>
    <name type="common">Conifer needle endophyte fungus</name>
    <name type="synonym">Phialocephala scopiformis</name>
    <dbReference type="NCBI Taxonomy" id="149040"/>
    <lineage>
        <taxon>Eukaryota</taxon>
        <taxon>Fungi</taxon>
        <taxon>Dikarya</taxon>
        <taxon>Ascomycota</taxon>
        <taxon>Pezizomycotina</taxon>
        <taxon>Leotiomycetes</taxon>
        <taxon>Helotiales</taxon>
        <taxon>Mollisiaceae</taxon>
        <taxon>Mollisia</taxon>
    </lineage>
</organism>
<feature type="domain" description="Cupin type-2" evidence="1">
    <location>
        <begin position="55"/>
        <end position="118"/>
    </location>
</feature>
<dbReference type="AlphaFoldDB" id="A0A132B768"/>
<dbReference type="Pfam" id="PF07883">
    <property type="entry name" value="Cupin_2"/>
    <property type="match status" value="1"/>
</dbReference>
<dbReference type="Gene3D" id="2.60.120.10">
    <property type="entry name" value="Jelly Rolls"/>
    <property type="match status" value="1"/>
</dbReference>
<dbReference type="EMBL" id="KQ947436">
    <property type="protein sequence ID" value="KUJ08255.1"/>
    <property type="molecule type" value="Genomic_DNA"/>
</dbReference>
<dbReference type="Proteomes" id="UP000070700">
    <property type="component" value="Unassembled WGS sequence"/>
</dbReference>